<feature type="compositionally biased region" description="Basic and acidic residues" evidence="2">
    <location>
        <begin position="578"/>
        <end position="593"/>
    </location>
</feature>
<dbReference type="OrthoDB" id="340346at2759"/>
<dbReference type="STRING" id="133385.A0A2T9YN59"/>
<dbReference type="PANTHER" id="PTHR10648">
    <property type="entry name" value="SERINE/THREONINE-PROTEIN PHOSPHATASE PP2A 65 KDA REGULATORY SUBUNIT"/>
    <property type="match status" value="1"/>
</dbReference>
<feature type="region of interest" description="Disordered" evidence="2">
    <location>
        <begin position="1567"/>
        <end position="1587"/>
    </location>
</feature>
<dbReference type="SUPFAM" id="SSF48371">
    <property type="entry name" value="ARM repeat"/>
    <property type="match status" value="1"/>
</dbReference>
<proteinExistence type="predicted"/>
<feature type="region of interest" description="Disordered" evidence="2">
    <location>
        <begin position="398"/>
        <end position="417"/>
    </location>
</feature>
<dbReference type="InterPro" id="IPR051023">
    <property type="entry name" value="PP2A_Regulatory_Subunit_A"/>
</dbReference>
<dbReference type="Proteomes" id="UP000245383">
    <property type="component" value="Unassembled WGS sequence"/>
</dbReference>
<dbReference type="GO" id="GO:0019888">
    <property type="term" value="F:protein phosphatase regulator activity"/>
    <property type="evidence" value="ECO:0007669"/>
    <property type="project" value="TreeGrafter"/>
</dbReference>
<feature type="region of interest" description="Disordered" evidence="2">
    <location>
        <begin position="552"/>
        <end position="593"/>
    </location>
</feature>
<feature type="compositionally biased region" description="Basic and acidic residues" evidence="2">
    <location>
        <begin position="1527"/>
        <end position="1540"/>
    </location>
</feature>
<feature type="region of interest" description="Disordered" evidence="2">
    <location>
        <begin position="1527"/>
        <end position="1553"/>
    </location>
</feature>
<feature type="compositionally biased region" description="Low complexity" evidence="2">
    <location>
        <begin position="552"/>
        <end position="571"/>
    </location>
</feature>
<gene>
    <name evidence="3" type="ORF">BB561_003048</name>
</gene>
<dbReference type="Gene3D" id="1.25.10.10">
    <property type="entry name" value="Leucine-rich Repeat Variant"/>
    <property type="match status" value="2"/>
</dbReference>
<evidence type="ECO:0000256" key="1">
    <source>
        <dbReference type="ARBA" id="ARBA00022737"/>
    </source>
</evidence>
<evidence type="ECO:0000256" key="2">
    <source>
        <dbReference type="SAM" id="MobiDB-lite"/>
    </source>
</evidence>
<feature type="compositionally biased region" description="Low complexity" evidence="2">
    <location>
        <begin position="320"/>
        <end position="331"/>
    </location>
</feature>
<accession>A0A2T9YN59</accession>
<feature type="region of interest" description="Disordered" evidence="2">
    <location>
        <begin position="301"/>
        <end position="344"/>
    </location>
</feature>
<protein>
    <recommendedName>
        <fullName evidence="5">Condensin complex subunit 1 C-terminal domain-containing protein</fullName>
    </recommendedName>
</protein>
<name>A0A2T9YN59_9FUNG</name>
<dbReference type="GO" id="GO:0005737">
    <property type="term" value="C:cytoplasm"/>
    <property type="evidence" value="ECO:0007669"/>
    <property type="project" value="TreeGrafter"/>
</dbReference>
<keyword evidence="4" id="KW-1185">Reference proteome</keyword>
<dbReference type="PANTHER" id="PTHR10648:SF1">
    <property type="entry name" value="SERINE_THREONINE-PROTEIN PHOSPHATASE 4 REGULATORY SUBUNIT 1"/>
    <property type="match status" value="1"/>
</dbReference>
<organism evidence="3 4">
    <name type="scientific">Smittium simulii</name>
    <dbReference type="NCBI Taxonomy" id="133385"/>
    <lineage>
        <taxon>Eukaryota</taxon>
        <taxon>Fungi</taxon>
        <taxon>Fungi incertae sedis</taxon>
        <taxon>Zoopagomycota</taxon>
        <taxon>Kickxellomycotina</taxon>
        <taxon>Harpellomycetes</taxon>
        <taxon>Harpellales</taxon>
        <taxon>Legeriomycetaceae</taxon>
        <taxon>Smittium</taxon>
    </lineage>
</organism>
<dbReference type="EMBL" id="MBFR01000115">
    <property type="protein sequence ID" value="PVU93795.1"/>
    <property type="molecule type" value="Genomic_DNA"/>
</dbReference>
<evidence type="ECO:0000313" key="3">
    <source>
        <dbReference type="EMBL" id="PVU93795.1"/>
    </source>
</evidence>
<dbReference type="InterPro" id="IPR016024">
    <property type="entry name" value="ARM-type_fold"/>
</dbReference>
<comment type="caution">
    <text evidence="3">The sequence shown here is derived from an EMBL/GenBank/DDBJ whole genome shotgun (WGS) entry which is preliminary data.</text>
</comment>
<reference evidence="3 4" key="1">
    <citation type="journal article" date="2018" name="MBio">
        <title>Comparative Genomics Reveals the Core Gene Toolbox for the Fungus-Insect Symbiosis.</title>
        <authorList>
            <person name="Wang Y."/>
            <person name="Stata M."/>
            <person name="Wang W."/>
            <person name="Stajich J.E."/>
            <person name="White M.M."/>
            <person name="Moncalvo J.M."/>
        </authorList>
    </citation>
    <scope>NUCLEOTIDE SEQUENCE [LARGE SCALE GENOMIC DNA]</scope>
    <source>
        <strain evidence="3 4">SWE-8-4</strain>
    </source>
</reference>
<sequence length="1587" mass="177843">MADFGLDWETENELLNSDSFIQDSANPNDTFEISIETNTVPNNDQTIDPQLDLLATSKPLVQPTSSLQSDQSPASNQTSFIGNDSARDFIEPMLEDPSKQQEIKSLEKIEINLTPLEAICMRFNSLFVFQRVWSAKEITQLLSQVEPQKAMDLLIPIAMKLAEDKHLIVKEAMSQNLLPIFSFYYQNLRNVKISNSDPDLNLNDNDLPSLNKDIEVVIDNTEEEYENALEKTDHTLNFCAPTLDEFNNWIKRLLFSSHPTVSRGAQFAAVQVGSELSFIDFHTYIVHSVVLSLERCNISQKPNTSDERVQESVIKSRAQPTSSPDSTLDSTQISTPERYHNSSSGNALSQRIANLFGIIDFNLDKVNTAITGSPGDTAQQSSDYNDSYLNFSNTKLRSMDSGSRSSIFPSSNKDSDESVYQNRSYLYPESVHSKLIMLKLIKMLTEEFGQDLKPAVFVPVVERACIDKFFQVRKEAAIVIGTLCKALSTELNSEIIYPSFIKLASDSNWQVRKSAAVSCLPGLASVMQTYEDRKSYSSDRNDTKVSINNVSNSTSSFSSWPFSSRSWNNNPVKQKSKLSTDERKTSSSDKDTDVIKKSQKKFFSSGSATNNSISERQWIQIIDKFAGSRESSEDVKAAIFECIGQLFISFSNYPKLIDYLITLVQSKVGKASRTWNDDRRSSSGSVNFIADQEVDEDDLLDESFDLNAFAMPSSYSNSKINNELVFGNTRPATSGLWHMKKSELAPGVVSKDILYYCAYNFPAILQAVGPSMWYKLKDTYIALTKIDQYDIRCTLASSLHEIAFILSQDQNSAIEMNEYALIALKMSDSSQILNSKFYNKARANFSLASSINCVDQLSSNQATLDKTAKNHTTHGYSQDLEQVLCLFLLEADEIKVRVLKHLGETMQVFSEKSRMRCLPMILQVFKHDSKLWRTREIMASQLVLLCKLFPANVVVSQLLPISVEWANDPVAGVRESVAPAFSVVFEQTKNYPDLQVIFFQNVISFSHSTSFKGRIFFTQICSALLFTDSISDNNDSLYFDQFFLPSLASLSNDKVPNVRIALARLAKKMLNNKTRRQSISSALSGLNILSSSEIIDQPSNTNIQLSEENIQDYVTNNEEPSLDSKNIINKSKDSALDENLNQNWSQSLFYEKFGKTLIENTRIDGLEELKSHYHIKHSSLPNINFFSELSDTSYVFSAKNTKSLARNKSYESFFNIYNMLPNLPNSSLDTKNEPGSLFIGCHKTVKRNISDKDIENDTKVESKTEKNDVYLDSGYISAPELIINGSNNIAENNSHEDNKIIFNTGLNKKIIKKNTSPMRAHLLLSILQTLLQDKDSDVLEQLAEIPGISIPEIKKGIYKSKKYDLNNCNLKPSNQSSPVATEKIEVSDISLENLISSQVDCLNNETEPVVANSFKSSSPVISQSSLTDIATISQDQSSTEENSENATLDVLKGSHSKDLDDYIDISSGKVVFPCLSQPKLDSKSFRPASSRGFHRRSSSGQLYLDQLPSDISDSLKNMNVLASTTRADLDTQDQHQEPNLKAKSPVSTTKPPHNYKEIYTSVPVIPSPPARAVTNPTFQLKKSKSRY</sequence>
<feature type="region of interest" description="Disordered" evidence="2">
    <location>
        <begin position="62"/>
        <end position="82"/>
    </location>
</feature>
<evidence type="ECO:0008006" key="5">
    <source>
        <dbReference type="Google" id="ProtNLM"/>
    </source>
</evidence>
<keyword evidence="1" id="KW-0677">Repeat</keyword>
<evidence type="ECO:0000313" key="4">
    <source>
        <dbReference type="Proteomes" id="UP000245383"/>
    </source>
</evidence>
<dbReference type="InterPro" id="IPR011989">
    <property type="entry name" value="ARM-like"/>
</dbReference>